<dbReference type="InterPro" id="IPR011009">
    <property type="entry name" value="Kinase-like_dom_sf"/>
</dbReference>
<protein>
    <recommendedName>
        <fullName evidence="3">Phosphotransferase family enzyme</fullName>
    </recommendedName>
</protein>
<dbReference type="Gene3D" id="3.90.1200.10">
    <property type="match status" value="1"/>
</dbReference>
<reference evidence="1" key="1">
    <citation type="submission" date="2017-12" db="EMBL/GenBank/DDBJ databases">
        <title>Sequencing the genomes of 1000 Actinobacteria strains.</title>
        <authorList>
            <person name="Klenk H.-P."/>
        </authorList>
    </citation>
    <scope>NUCLEOTIDE SEQUENCE [LARGE SCALE GENOMIC DNA]</scope>
    <source>
        <strain evidence="1">DSM 44228</strain>
    </source>
</reference>
<keyword evidence="2" id="KW-1185">Reference proteome</keyword>
<proteinExistence type="predicted"/>
<evidence type="ECO:0000313" key="1">
    <source>
        <dbReference type="EMBL" id="PKW12611.1"/>
    </source>
</evidence>
<dbReference type="RefSeq" id="WP_010315694.1">
    <property type="nucleotide sequence ID" value="NZ_CP061007.1"/>
</dbReference>
<evidence type="ECO:0008006" key="3">
    <source>
        <dbReference type="Google" id="ProtNLM"/>
    </source>
</evidence>
<accession>A0A2N3XPP2</accession>
<gene>
    <name evidence="1" type="ORF">A8926_0076</name>
</gene>
<evidence type="ECO:0000313" key="2">
    <source>
        <dbReference type="Proteomes" id="UP000233786"/>
    </source>
</evidence>
<dbReference type="Proteomes" id="UP000233786">
    <property type="component" value="Unassembled WGS sequence"/>
</dbReference>
<dbReference type="EMBL" id="PJNB01000001">
    <property type="protein sequence ID" value="PKW12611.1"/>
    <property type="molecule type" value="Genomic_DNA"/>
</dbReference>
<dbReference type="SUPFAM" id="SSF56112">
    <property type="entry name" value="Protein kinase-like (PK-like)"/>
    <property type="match status" value="1"/>
</dbReference>
<organism evidence="1 2">
    <name type="scientific">Saccharopolyspora spinosa</name>
    <dbReference type="NCBI Taxonomy" id="60894"/>
    <lineage>
        <taxon>Bacteria</taxon>
        <taxon>Bacillati</taxon>
        <taxon>Actinomycetota</taxon>
        <taxon>Actinomycetes</taxon>
        <taxon>Pseudonocardiales</taxon>
        <taxon>Pseudonocardiaceae</taxon>
        <taxon>Saccharopolyspora</taxon>
    </lineage>
</organism>
<dbReference type="STRING" id="994479.GCA_000194155_07739"/>
<dbReference type="AlphaFoldDB" id="A0A2N3XPP2"/>
<name>A0A2N3XPP2_SACSN</name>
<sequence length="293" mass="31854">MTTWHELPEHVRDAVQWRVGPVSGVTDITGGRNSDLAAVLDTSTGRMFVKGVEGVSRRMRFLRNEITAGQLAVGLAPAVVFAEDIGEWLVVGFEYVPGRPADLSPGSPDLPIVAKAVDRIGDCPATGLRSLLDRWGTTDWWGCLGEQAPDMVRGWDVADMQRWAAQLSELAHGDRLAHTDLHGDQFRIGTDGLVHVIDWGFPGAAAPWIDGAYLVLRLVEAGHQPGAAEAWAADNLAAFADVTGKHLTAFAAYLAGMWSHWAVTKNGPGMQHRARLARDYASWRLQHTVPATR</sequence>
<comment type="caution">
    <text evidence="1">The sequence shown here is derived from an EMBL/GenBank/DDBJ whole genome shotgun (WGS) entry which is preliminary data.</text>
</comment>